<protein>
    <recommendedName>
        <fullName evidence="17">Probable peptidoglycan glycosyltransferase FtsW</fullName>
        <ecNumber evidence="19">2.4.99.28</ecNumber>
    </recommendedName>
    <alternativeName>
        <fullName evidence="18">Cell division protein FtsW</fullName>
    </alternativeName>
    <alternativeName>
        <fullName evidence="15">Cell wall polymerase</fullName>
    </alternativeName>
    <alternativeName>
        <fullName evidence="14">Peptidoglycan polymerase</fullName>
    </alternativeName>
</protein>
<organism evidence="22 23">
    <name type="scientific">Candidatus Nealsonbacteria bacterium CG23_combo_of_CG06-09_8_20_14_all_39_17</name>
    <dbReference type="NCBI Taxonomy" id="1974722"/>
    <lineage>
        <taxon>Bacteria</taxon>
        <taxon>Candidatus Nealsoniibacteriota</taxon>
    </lineage>
</organism>
<keyword evidence="3" id="KW-1003">Cell membrane</keyword>
<evidence type="ECO:0000256" key="2">
    <source>
        <dbReference type="ARBA" id="ARBA00004752"/>
    </source>
</evidence>
<comment type="caution">
    <text evidence="22">The sequence shown here is derived from an EMBL/GenBank/DDBJ whole genome shotgun (WGS) entry which is preliminary data.</text>
</comment>
<evidence type="ECO:0000256" key="14">
    <source>
        <dbReference type="ARBA" id="ARBA00032370"/>
    </source>
</evidence>
<dbReference type="InterPro" id="IPR013437">
    <property type="entry name" value="FtsW"/>
</dbReference>
<keyword evidence="8" id="KW-0133">Cell shape</keyword>
<dbReference type="GO" id="GO:0071555">
    <property type="term" value="P:cell wall organization"/>
    <property type="evidence" value="ECO:0007669"/>
    <property type="project" value="UniProtKB-KW"/>
</dbReference>
<comment type="catalytic activity">
    <reaction evidence="20">
        <text>[GlcNAc-(1-&gt;4)-Mur2Ac(oyl-L-Ala-gamma-D-Glu-L-Lys-D-Ala-D-Ala)](n)-di-trans,octa-cis-undecaprenyl diphosphate + beta-D-GlcNAc-(1-&gt;4)-Mur2Ac(oyl-L-Ala-gamma-D-Glu-L-Lys-D-Ala-D-Ala)-di-trans,octa-cis-undecaprenyl diphosphate = [GlcNAc-(1-&gt;4)-Mur2Ac(oyl-L-Ala-gamma-D-Glu-L-Lys-D-Ala-D-Ala)](n+1)-di-trans,octa-cis-undecaprenyl diphosphate + di-trans,octa-cis-undecaprenyl diphosphate + H(+)</text>
        <dbReference type="Rhea" id="RHEA:23708"/>
        <dbReference type="Rhea" id="RHEA-COMP:9602"/>
        <dbReference type="Rhea" id="RHEA-COMP:9603"/>
        <dbReference type="ChEBI" id="CHEBI:15378"/>
        <dbReference type="ChEBI" id="CHEBI:58405"/>
        <dbReference type="ChEBI" id="CHEBI:60033"/>
        <dbReference type="ChEBI" id="CHEBI:78435"/>
        <dbReference type="EC" id="2.4.99.28"/>
    </reaction>
</comment>
<evidence type="ECO:0000256" key="8">
    <source>
        <dbReference type="ARBA" id="ARBA00022960"/>
    </source>
</evidence>
<dbReference type="EC" id="2.4.99.28" evidence="19"/>
<dbReference type="AlphaFoldDB" id="A0A2G9YUH8"/>
<keyword evidence="10 21" id="KW-1133">Transmembrane helix</keyword>
<feature type="transmembrane region" description="Helical" evidence="21">
    <location>
        <begin position="310"/>
        <end position="331"/>
    </location>
</feature>
<dbReference type="GO" id="GO:0005886">
    <property type="term" value="C:plasma membrane"/>
    <property type="evidence" value="ECO:0007669"/>
    <property type="project" value="UniProtKB-SubCell"/>
</dbReference>
<evidence type="ECO:0000256" key="13">
    <source>
        <dbReference type="ARBA" id="ARBA00023316"/>
    </source>
</evidence>
<feature type="transmembrane region" description="Helical" evidence="21">
    <location>
        <begin position="189"/>
        <end position="207"/>
    </location>
</feature>
<comment type="pathway">
    <text evidence="2">Cell wall biogenesis; peptidoglycan biosynthesis.</text>
</comment>
<proteinExistence type="inferred from homology"/>
<evidence type="ECO:0000256" key="12">
    <source>
        <dbReference type="ARBA" id="ARBA00023306"/>
    </source>
</evidence>
<evidence type="ECO:0000256" key="4">
    <source>
        <dbReference type="ARBA" id="ARBA00022618"/>
    </source>
</evidence>
<keyword evidence="13" id="KW-0961">Cell wall biogenesis/degradation</keyword>
<dbReference type="Proteomes" id="UP000229976">
    <property type="component" value="Unassembled WGS sequence"/>
</dbReference>
<evidence type="ECO:0000256" key="3">
    <source>
        <dbReference type="ARBA" id="ARBA00022475"/>
    </source>
</evidence>
<evidence type="ECO:0000256" key="15">
    <source>
        <dbReference type="ARBA" id="ARBA00033270"/>
    </source>
</evidence>
<dbReference type="GO" id="GO:0008360">
    <property type="term" value="P:regulation of cell shape"/>
    <property type="evidence" value="ECO:0007669"/>
    <property type="project" value="UniProtKB-KW"/>
</dbReference>
<evidence type="ECO:0000256" key="5">
    <source>
        <dbReference type="ARBA" id="ARBA00022676"/>
    </source>
</evidence>
<dbReference type="PANTHER" id="PTHR30474">
    <property type="entry name" value="CELL CYCLE PROTEIN"/>
    <property type="match status" value="1"/>
</dbReference>
<gene>
    <name evidence="22" type="primary">ftsW</name>
    <name evidence="22" type="ORF">COX37_01590</name>
</gene>
<evidence type="ECO:0000256" key="17">
    <source>
        <dbReference type="ARBA" id="ARBA00041185"/>
    </source>
</evidence>
<feature type="transmembrane region" description="Helical" evidence="21">
    <location>
        <begin position="121"/>
        <end position="138"/>
    </location>
</feature>
<feature type="transmembrane region" description="Helical" evidence="21">
    <location>
        <begin position="80"/>
        <end position="101"/>
    </location>
</feature>
<dbReference type="GO" id="GO:0008955">
    <property type="term" value="F:peptidoglycan glycosyltransferase activity"/>
    <property type="evidence" value="ECO:0007669"/>
    <property type="project" value="UniProtKB-EC"/>
</dbReference>
<evidence type="ECO:0000256" key="9">
    <source>
        <dbReference type="ARBA" id="ARBA00022984"/>
    </source>
</evidence>
<dbReference type="NCBIfam" id="TIGR02614">
    <property type="entry name" value="ftsW"/>
    <property type="match status" value="1"/>
</dbReference>
<feature type="transmembrane region" description="Helical" evidence="21">
    <location>
        <begin position="343"/>
        <end position="364"/>
    </location>
</feature>
<keyword evidence="5" id="KW-0328">Glycosyltransferase</keyword>
<dbReference type="GO" id="GO:0015648">
    <property type="term" value="F:lipid-linked peptidoglycan transporter activity"/>
    <property type="evidence" value="ECO:0007669"/>
    <property type="project" value="TreeGrafter"/>
</dbReference>
<evidence type="ECO:0000256" key="19">
    <source>
        <dbReference type="ARBA" id="ARBA00044770"/>
    </source>
</evidence>
<evidence type="ECO:0000256" key="10">
    <source>
        <dbReference type="ARBA" id="ARBA00022989"/>
    </source>
</evidence>
<feature type="transmembrane region" description="Helical" evidence="21">
    <location>
        <begin position="12"/>
        <end position="37"/>
    </location>
</feature>
<accession>A0A2G9YUH8</accession>
<feature type="transmembrane region" description="Helical" evidence="21">
    <location>
        <begin position="49"/>
        <end position="68"/>
    </location>
</feature>
<evidence type="ECO:0000256" key="16">
    <source>
        <dbReference type="ARBA" id="ARBA00038053"/>
    </source>
</evidence>
<evidence type="ECO:0000256" key="18">
    <source>
        <dbReference type="ARBA" id="ARBA00041418"/>
    </source>
</evidence>
<name>A0A2G9YUH8_9BACT</name>
<dbReference type="GO" id="GO:0032153">
    <property type="term" value="C:cell division site"/>
    <property type="evidence" value="ECO:0007669"/>
    <property type="project" value="TreeGrafter"/>
</dbReference>
<reference evidence="22 23" key="1">
    <citation type="submission" date="2017-09" db="EMBL/GenBank/DDBJ databases">
        <title>Depth-based differentiation of microbial function through sediment-hosted aquifers and enrichment of novel symbionts in the deep terrestrial subsurface.</title>
        <authorList>
            <person name="Probst A.J."/>
            <person name="Ladd B."/>
            <person name="Jarett J.K."/>
            <person name="Geller-Mcgrath D.E."/>
            <person name="Sieber C.M."/>
            <person name="Emerson J.B."/>
            <person name="Anantharaman K."/>
            <person name="Thomas B.C."/>
            <person name="Malmstrom R."/>
            <person name="Stieglmeier M."/>
            <person name="Klingl A."/>
            <person name="Woyke T."/>
            <person name="Ryan C.M."/>
            <person name="Banfield J.F."/>
        </authorList>
    </citation>
    <scope>NUCLEOTIDE SEQUENCE [LARGE SCALE GENOMIC DNA]</scope>
    <source>
        <strain evidence="22">CG23_combo_of_CG06-09_8_20_14_all_39_17</strain>
    </source>
</reference>
<keyword evidence="9" id="KW-0573">Peptidoglycan synthesis</keyword>
<evidence type="ECO:0000256" key="21">
    <source>
        <dbReference type="SAM" id="Phobius"/>
    </source>
</evidence>
<feature type="transmembrane region" description="Helical" evidence="21">
    <location>
        <begin position="150"/>
        <end position="183"/>
    </location>
</feature>
<dbReference type="InterPro" id="IPR001182">
    <property type="entry name" value="FtsW/RodA"/>
</dbReference>
<keyword evidence="6" id="KW-0808">Transferase</keyword>
<evidence type="ECO:0000256" key="11">
    <source>
        <dbReference type="ARBA" id="ARBA00023136"/>
    </source>
</evidence>
<comment type="similarity">
    <text evidence="16">Belongs to the SEDS family. FtsW subfamily.</text>
</comment>
<keyword evidence="12" id="KW-0131">Cell cycle</keyword>
<keyword evidence="11 21" id="KW-0472">Membrane</keyword>
<dbReference type="Pfam" id="PF01098">
    <property type="entry name" value="FTSW_RODA_SPOVE"/>
    <property type="match status" value="1"/>
</dbReference>
<dbReference type="EMBL" id="PCRO01000020">
    <property type="protein sequence ID" value="PIP22896.1"/>
    <property type="molecule type" value="Genomic_DNA"/>
</dbReference>
<keyword evidence="4" id="KW-0132">Cell division</keyword>
<evidence type="ECO:0000256" key="20">
    <source>
        <dbReference type="ARBA" id="ARBA00049902"/>
    </source>
</evidence>
<sequence length="369" mass="40373">MLKFSAKKINPDYTLLGSAIALVFLGIIVLAGVSTFVSQKLFGNTYHFLAHQLLLGLLPGLILGFLAFKIDLNYYRKYIPLLLLANLFLMLLVFLPIIGSSLGGASRWVHLGFISFQPSEFLKLTFILYLSSWLAAMMEGRRSVSSAFLPFIFIIIIISLFLVLQPDIGTLGIIVFSAVAMYFSASTSLWQTVLMILAGLGCLIALIKIAPYRCDRLLVFLKPETDPMGLGYHTKQALIAIGSGGIFGVGLGMSTQKYGLLPESISDSTFAVFAEETGFLGSILLIILFLLFLWRCFNVAKENKDKFSQLVAMGISSWIVFQGFINIGSMIGVLPLTGVPLPFISYGCSHLITELVAVGLLLNISKKPL</sequence>
<evidence type="ECO:0000256" key="1">
    <source>
        <dbReference type="ARBA" id="ARBA00004651"/>
    </source>
</evidence>
<feature type="transmembrane region" description="Helical" evidence="21">
    <location>
        <begin position="237"/>
        <end position="259"/>
    </location>
</feature>
<dbReference type="GO" id="GO:0051301">
    <property type="term" value="P:cell division"/>
    <property type="evidence" value="ECO:0007669"/>
    <property type="project" value="UniProtKB-KW"/>
</dbReference>
<comment type="subcellular location">
    <subcellularLocation>
        <location evidence="1">Cell membrane</location>
        <topology evidence="1">Multi-pass membrane protein</topology>
    </subcellularLocation>
</comment>
<feature type="transmembrane region" description="Helical" evidence="21">
    <location>
        <begin position="279"/>
        <end position="298"/>
    </location>
</feature>
<dbReference type="PANTHER" id="PTHR30474:SF2">
    <property type="entry name" value="PEPTIDOGLYCAN GLYCOSYLTRANSFERASE FTSW-RELATED"/>
    <property type="match status" value="1"/>
</dbReference>
<keyword evidence="7 21" id="KW-0812">Transmembrane</keyword>
<evidence type="ECO:0000256" key="7">
    <source>
        <dbReference type="ARBA" id="ARBA00022692"/>
    </source>
</evidence>
<dbReference type="GO" id="GO:0009252">
    <property type="term" value="P:peptidoglycan biosynthetic process"/>
    <property type="evidence" value="ECO:0007669"/>
    <property type="project" value="UniProtKB-KW"/>
</dbReference>
<evidence type="ECO:0000313" key="23">
    <source>
        <dbReference type="Proteomes" id="UP000229976"/>
    </source>
</evidence>
<evidence type="ECO:0000256" key="6">
    <source>
        <dbReference type="ARBA" id="ARBA00022679"/>
    </source>
</evidence>
<evidence type="ECO:0000313" key="22">
    <source>
        <dbReference type="EMBL" id="PIP22896.1"/>
    </source>
</evidence>